<evidence type="ECO:0000256" key="2">
    <source>
        <dbReference type="ARBA" id="ARBA00008323"/>
    </source>
</evidence>
<dbReference type="RefSeq" id="XP_064734580.1">
    <property type="nucleotide sequence ID" value="XM_064869083.1"/>
</dbReference>
<comment type="catalytic activity">
    <reaction evidence="14">
        <text>DNA(n) + a 2'-deoxyribonucleoside 5'-triphosphate = DNA(n+1) + diphosphate</text>
        <dbReference type="Rhea" id="RHEA:22508"/>
        <dbReference type="Rhea" id="RHEA-COMP:17339"/>
        <dbReference type="Rhea" id="RHEA-COMP:17340"/>
        <dbReference type="ChEBI" id="CHEBI:33019"/>
        <dbReference type="ChEBI" id="CHEBI:61560"/>
        <dbReference type="ChEBI" id="CHEBI:173112"/>
        <dbReference type="EC" id="2.7.7.7"/>
    </reaction>
</comment>
<dbReference type="PRINTS" id="PR00870">
    <property type="entry name" value="DNAPOLXBETA"/>
</dbReference>
<dbReference type="EC" id="2.7.7.7" evidence="3"/>
<dbReference type="Gene3D" id="3.40.50.10190">
    <property type="entry name" value="BRCT domain"/>
    <property type="match status" value="1"/>
</dbReference>
<dbReference type="PROSITE" id="PS50172">
    <property type="entry name" value="BRCT"/>
    <property type="match status" value="1"/>
</dbReference>
<evidence type="ECO:0000256" key="4">
    <source>
        <dbReference type="ARBA" id="ARBA00016513"/>
    </source>
</evidence>
<proteinExistence type="inferred from homology"/>
<evidence type="ECO:0000313" key="17">
    <source>
        <dbReference type="EMBL" id="KAK5946490.1"/>
    </source>
</evidence>
<keyword evidence="13" id="KW-0456">Lyase</keyword>
<dbReference type="Pfam" id="PF14792">
    <property type="entry name" value="DNA_pol_B_palm"/>
    <property type="match status" value="1"/>
</dbReference>
<evidence type="ECO:0000256" key="14">
    <source>
        <dbReference type="ARBA" id="ARBA00049244"/>
    </source>
</evidence>
<keyword evidence="5" id="KW-0237">DNA synthesis</keyword>
<evidence type="ECO:0000256" key="9">
    <source>
        <dbReference type="ARBA" id="ARBA00022763"/>
    </source>
</evidence>
<keyword evidence="8" id="KW-0235">DNA replication</keyword>
<evidence type="ECO:0000256" key="1">
    <source>
        <dbReference type="ARBA" id="ARBA00001936"/>
    </source>
</evidence>
<dbReference type="InterPro" id="IPR018944">
    <property type="entry name" value="DNA_pol_lambd_fingers_domain"/>
</dbReference>
<sequence>MPSDQREKERFFAQLDTLDESTESEDDSSQLDPRKRRKVESVEEPCIARPRPEHTEARKKPDTNELAKADIPALRRAITENQPVAQDASVPPIRRTNSEPESTRRSRKSNAAVKTIGTLFEGLTFFFIPNDDVVKVRKLRIQSAIAQGATWARKLDPAITHIIVDATIDAAGAKRVIRDTIDVTNTAIVKDTWLIESLSHKDVRDPSQGRFQLKGASTTFGKTNAIRPERALKRPEAVRNANAKIDTNRQPEHTATGAEAADELSQIMLEMKTAAHLPFDAELDLDKFVSFTGGDELAEGEPAEPSTVDEAAPVPLENRGFACMESHTGKSDNPNNRTIDILQQMATHYDRTGDKWRTLAYRKGISALRKQASLISTKEQALAVNGIGGRLADKIEEIVTTNRLARLDSVLEDPDEQVLQLFMGIYDVSYTQAKLWMHQGYRSLDDLRAHAKLSTNQQIGVDHYDDFQQRIPRAEVEAHGAVVQKALTRADRKLQAIIGGSYRRGMPNSGDIDVMITHPTADVSQLREWAFGNAVPYLFRTGFMKCALATSRGKAKDQTTPSKTKKRFTRSTTTTIDMNTDPHTSPTNLIFTGATTGTKLLGASQLPPTLENPNPPWRRIDLLLVPACSLGANLIYFTGNDIFNRSMRLLASRKGMRLNQHGLYKNVIRGPNRVKETEGELVEGRSEKKIFQILGVPWRPPEERRC</sequence>
<protein>
    <recommendedName>
        <fullName evidence="4">DNA polymerase lambda</fullName>
        <ecNumber evidence="3">2.7.7.7</ecNumber>
    </recommendedName>
</protein>
<evidence type="ECO:0000256" key="7">
    <source>
        <dbReference type="ARBA" id="ARBA00022695"/>
    </source>
</evidence>
<evidence type="ECO:0000256" key="15">
    <source>
        <dbReference type="SAM" id="MobiDB-lite"/>
    </source>
</evidence>
<keyword evidence="10" id="KW-0239">DNA-directed DNA polymerase</keyword>
<dbReference type="InterPro" id="IPR037160">
    <property type="entry name" value="DNA_Pol_thumb_sf"/>
</dbReference>
<dbReference type="InterPro" id="IPR001357">
    <property type="entry name" value="BRCT_dom"/>
</dbReference>
<comment type="similarity">
    <text evidence="2">Belongs to the DNA polymerase type-X family.</text>
</comment>
<evidence type="ECO:0000313" key="18">
    <source>
        <dbReference type="Proteomes" id="UP001334248"/>
    </source>
</evidence>
<dbReference type="PROSITE" id="PS00522">
    <property type="entry name" value="DNA_POLYMERASE_X"/>
    <property type="match status" value="1"/>
</dbReference>
<dbReference type="InterPro" id="IPR022312">
    <property type="entry name" value="DNA_pol_X"/>
</dbReference>
<feature type="region of interest" description="Disordered" evidence="15">
    <location>
        <begin position="1"/>
        <end position="67"/>
    </location>
</feature>
<dbReference type="Pfam" id="PF14716">
    <property type="entry name" value="HHH_8"/>
    <property type="match status" value="1"/>
</dbReference>
<keyword evidence="11" id="KW-0238">DNA-binding</keyword>
<dbReference type="Gene3D" id="3.30.460.10">
    <property type="entry name" value="Beta Polymerase, domain 2"/>
    <property type="match status" value="1"/>
</dbReference>
<keyword evidence="6" id="KW-0808">Transferase</keyword>
<feature type="compositionally biased region" description="Basic and acidic residues" evidence="15">
    <location>
        <begin position="1"/>
        <end position="11"/>
    </location>
</feature>
<dbReference type="InterPro" id="IPR043519">
    <property type="entry name" value="NT_sf"/>
</dbReference>
<dbReference type="SMART" id="SM00483">
    <property type="entry name" value="POLXc"/>
    <property type="match status" value="1"/>
</dbReference>
<dbReference type="SUPFAM" id="SSF81301">
    <property type="entry name" value="Nucleotidyltransferase"/>
    <property type="match status" value="1"/>
</dbReference>
<evidence type="ECO:0000256" key="13">
    <source>
        <dbReference type="ARBA" id="ARBA00023239"/>
    </source>
</evidence>
<evidence type="ECO:0000256" key="5">
    <source>
        <dbReference type="ARBA" id="ARBA00022634"/>
    </source>
</evidence>
<evidence type="ECO:0000256" key="6">
    <source>
        <dbReference type="ARBA" id="ARBA00022679"/>
    </source>
</evidence>
<dbReference type="InterPro" id="IPR036420">
    <property type="entry name" value="BRCT_dom_sf"/>
</dbReference>
<dbReference type="Pfam" id="PF10391">
    <property type="entry name" value="DNA_pol_lambd_f"/>
    <property type="match status" value="1"/>
</dbReference>
<dbReference type="Gene3D" id="3.30.210.10">
    <property type="entry name" value="DNA polymerase, thumb domain"/>
    <property type="match status" value="1"/>
</dbReference>
<dbReference type="SUPFAM" id="SSF81585">
    <property type="entry name" value="PsbU/PolX domain-like"/>
    <property type="match status" value="1"/>
</dbReference>
<dbReference type="InterPro" id="IPR029398">
    <property type="entry name" value="PolB_thumb"/>
</dbReference>
<dbReference type="Pfam" id="PF14791">
    <property type="entry name" value="DNA_pol_B_thumb"/>
    <property type="match status" value="1"/>
</dbReference>
<comment type="caution">
    <text evidence="17">The sequence shown here is derived from an EMBL/GenBank/DDBJ whole genome shotgun (WGS) entry which is preliminary data.</text>
</comment>
<feature type="compositionally biased region" description="Acidic residues" evidence="15">
    <location>
        <begin position="17"/>
        <end position="29"/>
    </location>
</feature>
<accession>A0ABR0S1U8</accession>
<dbReference type="InterPro" id="IPR002054">
    <property type="entry name" value="DNA-dir_DNA_pol_X"/>
</dbReference>
<dbReference type="CDD" id="cd00141">
    <property type="entry name" value="NT_POLXc"/>
    <property type="match status" value="1"/>
</dbReference>
<evidence type="ECO:0000256" key="11">
    <source>
        <dbReference type="ARBA" id="ARBA00023125"/>
    </source>
</evidence>
<dbReference type="Proteomes" id="UP001334248">
    <property type="component" value="Unassembled WGS sequence"/>
</dbReference>
<dbReference type="PANTHER" id="PTHR11276">
    <property type="entry name" value="DNA POLYMERASE TYPE-X FAMILY MEMBER"/>
    <property type="match status" value="1"/>
</dbReference>
<dbReference type="SUPFAM" id="SSF47802">
    <property type="entry name" value="DNA polymerase beta, N-terminal domain-like"/>
    <property type="match status" value="1"/>
</dbReference>
<reference evidence="17 18" key="1">
    <citation type="journal article" date="2023" name="Res Sq">
        <title>Genomic and morphological characterization of Knufia obscura isolated from the Mars 2020 spacecraft assembly facility.</title>
        <authorList>
            <person name="Chander A.M."/>
            <person name="Teixeira M.M."/>
            <person name="Singh N.K."/>
            <person name="Williams M.P."/>
            <person name="Parker C.W."/>
            <person name="Leo P."/>
            <person name="Stajich J.E."/>
            <person name="Torok T."/>
            <person name="Tighe S."/>
            <person name="Mason C.E."/>
            <person name="Venkateswaran K."/>
        </authorList>
    </citation>
    <scope>NUCLEOTIDE SEQUENCE [LARGE SCALE GENOMIC DNA]</scope>
    <source>
        <strain evidence="17 18">CCFEE 5817</strain>
    </source>
</reference>
<dbReference type="InterPro" id="IPR010996">
    <property type="entry name" value="HHH_MUS81"/>
</dbReference>
<dbReference type="PANTHER" id="PTHR11276:SF28">
    <property type="entry name" value="DNA POLYMERASE LAMBDA"/>
    <property type="match status" value="1"/>
</dbReference>
<dbReference type="Gene3D" id="1.10.150.20">
    <property type="entry name" value="5' to 3' exonuclease, C-terminal subdomain"/>
    <property type="match status" value="1"/>
</dbReference>
<dbReference type="InterPro" id="IPR019843">
    <property type="entry name" value="DNA_pol-X_BS"/>
</dbReference>
<evidence type="ECO:0000256" key="3">
    <source>
        <dbReference type="ARBA" id="ARBA00012417"/>
    </source>
</evidence>
<keyword evidence="7" id="KW-0548">Nucleotidyltransferase</keyword>
<dbReference type="InterPro" id="IPR027421">
    <property type="entry name" value="DNA_pol_lamdba_lyase_dom_sf"/>
</dbReference>
<dbReference type="Gene3D" id="1.10.150.110">
    <property type="entry name" value="DNA polymerase beta, N-terminal domain-like"/>
    <property type="match status" value="1"/>
</dbReference>
<evidence type="ECO:0000256" key="12">
    <source>
        <dbReference type="ARBA" id="ARBA00023204"/>
    </source>
</evidence>
<keyword evidence="9" id="KW-0227">DNA damage</keyword>
<dbReference type="GeneID" id="89994082"/>
<gene>
    <name evidence="17" type="ORF">PMZ80_000633</name>
</gene>
<dbReference type="SUPFAM" id="SSF52113">
    <property type="entry name" value="BRCT domain"/>
    <property type="match status" value="1"/>
</dbReference>
<keyword evidence="18" id="KW-1185">Reference proteome</keyword>
<feature type="domain" description="BRCT" evidence="16">
    <location>
        <begin position="115"/>
        <end position="211"/>
    </location>
</feature>
<name>A0ABR0S1U8_9EURO</name>
<dbReference type="EMBL" id="JAVHJV010000001">
    <property type="protein sequence ID" value="KAK5946490.1"/>
    <property type="molecule type" value="Genomic_DNA"/>
</dbReference>
<evidence type="ECO:0000256" key="8">
    <source>
        <dbReference type="ARBA" id="ARBA00022705"/>
    </source>
</evidence>
<dbReference type="InterPro" id="IPR002008">
    <property type="entry name" value="DNA_pol_X_beta-like"/>
</dbReference>
<keyword evidence="12" id="KW-0234">DNA repair</keyword>
<evidence type="ECO:0000259" key="16">
    <source>
        <dbReference type="PROSITE" id="PS50172"/>
    </source>
</evidence>
<organism evidence="17 18">
    <name type="scientific">Knufia obscura</name>
    <dbReference type="NCBI Taxonomy" id="1635080"/>
    <lineage>
        <taxon>Eukaryota</taxon>
        <taxon>Fungi</taxon>
        <taxon>Dikarya</taxon>
        <taxon>Ascomycota</taxon>
        <taxon>Pezizomycotina</taxon>
        <taxon>Eurotiomycetes</taxon>
        <taxon>Chaetothyriomycetidae</taxon>
        <taxon>Chaetothyriales</taxon>
        <taxon>Trichomeriaceae</taxon>
        <taxon>Knufia</taxon>
    </lineage>
</organism>
<dbReference type="PRINTS" id="PR00869">
    <property type="entry name" value="DNAPOLX"/>
</dbReference>
<feature type="compositionally biased region" description="Basic and acidic residues" evidence="15">
    <location>
        <begin position="50"/>
        <end position="67"/>
    </location>
</feature>
<feature type="region of interest" description="Disordered" evidence="15">
    <location>
        <begin position="80"/>
        <end position="109"/>
    </location>
</feature>
<comment type="cofactor">
    <cofactor evidence="1">
        <name>Mn(2+)</name>
        <dbReference type="ChEBI" id="CHEBI:29035"/>
    </cofactor>
</comment>
<dbReference type="InterPro" id="IPR028207">
    <property type="entry name" value="DNA_pol_B_palm_palm"/>
</dbReference>
<evidence type="ECO:0000256" key="10">
    <source>
        <dbReference type="ARBA" id="ARBA00022932"/>
    </source>
</evidence>